<dbReference type="GO" id="GO:0009228">
    <property type="term" value="P:thiamine biosynthetic process"/>
    <property type="evidence" value="ECO:0007669"/>
    <property type="project" value="UniProtKB-KW"/>
</dbReference>
<evidence type="ECO:0000256" key="1">
    <source>
        <dbReference type="ARBA" id="ARBA00005165"/>
    </source>
</evidence>
<evidence type="ECO:0000313" key="15">
    <source>
        <dbReference type="Proteomes" id="UP000092631"/>
    </source>
</evidence>
<name>A0A1C7H1U1_9BACE</name>
<dbReference type="Proteomes" id="UP000309566">
    <property type="component" value="Unassembled WGS sequence"/>
</dbReference>
<gene>
    <name evidence="9" type="primary">thiE</name>
    <name evidence="13" type="ORF">A4V03_09490</name>
    <name evidence="14" type="ORF">E5353_15500</name>
</gene>
<accession>A0A4S2CIZ7</accession>
<comment type="similarity">
    <text evidence="9 10">Belongs to the thiamine-phosphate synthase family.</text>
</comment>
<feature type="binding site" evidence="9">
    <location>
        <position position="103"/>
    </location>
    <ligand>
        <name>4-amino-2-methyl-5-(diphosphooxymethyl)pyrimidine</name>
        <dbReference type="ChEBI" id="CHEBI:57841"/>
    </ligand>
</feature>
<feature type="binding site" evidence="9">
    <location>
        <position position="65"/>
    </location>
    <ligand>
        <name>Mg(2+)</name>
        <dbReference type="ChEBI" id="CHEBI:18420"/>
    </ligand>
</feature>
<keyword evidence="15" id="KW-1185">Reference proteome</keyword>
<feature type="binding site" evidence="9">
    <location>
        <position position="132"/>
    </location>
    <ligand>
        <name>4-amino-2-methyl-5-(diphosphooxymethyl)pyrimidine</name>
        <dbReference type="ChEBI" id="CHEBI:57841"/>
    </ligand>
</feature>
<keyword evidence="3 9" id="KW-0479">Metal-binding</keyword>
<dbReference type="GO" id="GO:0004789">
    <property type="term" value="F:thiamine-phosphate diphosphorylase activity"/>
    <property type="evidence" value="ECO:0007669"/>
    <property type="project" value="UniProtKB-UniRule"/>
</dbReference>
<feature type="binding site" evidence="9">
    <location>
        <position position="64"/>
    </location>
    <ligand>
        <name>4-amino-2-methyl-5-(diphosphooxymethyl)pyrimidine</name>
        <dbReference type="ChEBI" id="CHEBI:57841"/>
    </ligand>
</feature>
<evidence type="ECO:0000256" key="11">
    <source>
        <dbReference type="RuleBase" id="RU004253"/>
    </source>
</evidence>
<dbReference type="PANTHER" id="PTHR20857:SF15">
    <property type="entry name" value="THIAMINE-PHOSPHATE SYNTHASE"/>
    <property type="match status" value="1"/>
</dbReference>
<dbReference type="CDD" id="cd00564">
    <property type="entry name" value="TMP_TenI"/>
    <property type="match status" value="1"/>
</dbReference>
<keyword evidence="2 9" id="KW-0808">Transferase</keyword>
<dbReference type="InterPro" id="IPR034291">
    <property type="entry name" value="TMP_synthase"/>
</dbReference>
<dbReference type="EMBL" id="CP015401">
    <property type="protein sequence ID" value="ANU57772.1"/>
    <property type="molecule type" value="Genomic_DNA"/>
</dbReference>
<dbReference type="UniPathway" id="UPA00060">
    <property type="reaction ID" value="UER00141"/>
</dbReference>
<dbReference type="KEGG" id="bcae:A4V03_09490"/>
<comment type="function">
    <text evidence="9">Condenses 4-methyl-5-(beta-hydroxyethyl)thiazole monophosphate (THZ-P) and 2-methyl-4-amino-5-hydroxymethyl pyrimidine pyrophosphate (HMP-PP) to form thiamine monophosphate (TMP).</text>
</comment>
<dbReference type="Gene3D" id="3.20.20.70">
    <property type="entry name" value="Aldolase class I"/>
    <property type="match status" value="1"/>
</dbReference>
<feature type="binding site" evidence="9">
    <location>
        <position position="165"/>
    </location>
    <ligand>
        <name>2-[(2R,5Z)-2-carboxy-4-methylthiazol-5(2H)-ylidene]ethyl phosphate</name>
        <dbReference type="ChEBI" id="CHEBI:62899"/>
    </ligand>
</feature>
<comment type="catalytic activity">
    <reaction evidence="6 9 10">
        <text>4-methyl-5-(2-phosphooxyethyl)-thiazole + 4-amino-2-methyl-5-(diphosphooxymethyl)pyrimidine + H(+) = thiamine phosphate + diphosphate</text>
        <dbReference type="Rhea" id="RHEA:22328"/>
        <dbReference type="ChEBI" id="CHEBI:15378"/>
        <dbReference type="ChEBI" id="CHEBI:33019"/>
        <dbReference type="ChEBI" id="CHEBI:37575"/>
        <dbReference type="ChEBI" id="CHEBI:57841"/>
        <dbReference type="ChEBI" id="CHEBI:58296"/>
        <dbReference type="EC" id="2.5.1.3"/>
    </reaction>
</comment>
<comment type="catalytic activity">
    <reaction evidence="7 9 10">
        <text>2-(2-carboxy-4-methylthiazol-5-yl)ethyl phosphate + 4-amino-2-methyl-5-(diphosphooxymethyl)pyrimidine + 2 H(+) = thiamine phosphate + CO2 + diphosphate</text>
        <dbReference type="Rhea" id="RHEA:47848"/>
        <dbReference type="ChEBI" id="CHEBI:15378"/>
        <dbReference type="ChEBI" id="CHEBI:16526"/>
        <dbReference type="ChEBI" id="CHEBI:33019"/>
        <dbReference type="ChEBI" id="CHEBI:37575"/>
        <dbReference type="ChEBI" id="CHEBI:57841"/>
        <dbReference type="ChEBI" id="CHEBI:62890"/>
        <dbReference type="EC" id="2.5.1.3"/>
    </reaction>
</comment>
<evidence type="ECO:0000256" key="6">
    <source>
        <dbReference type="ARBA" id="ARBA00047334"/>
    </source>
</evidence>
<dbReference type="EC" id="2.5.1.3" evidence="9"/>
<evidence type="ECO:0000256" key="5">
    <source>
        <dbReference type="ARBA" id="ARBA00022977"/>
    </source>
</evidence>
<organism evidence="13 15">
    <name type="scientific">Bacteroides caecimuris</name>
    <dbReference type="NCBI Taxonomy" id="1796613"/>
    <lineage>
        <taxon>Bacteria</taxon>
        <taxon>Pseudomonadati</taxon>
        <taxon>Bacteroidota</taxon>
        <taxon>Bacteroidia</taxon>
        <taxon>Bacteroidales</taxon>
        <taxon>Bacteroidaceae</taxon>
        <taxon>Bacteroides</taxon>
    </lineage>
</organism>
<dbReference type="AlphaFoldDB" id="A0A1C7H1U1"/>
<evidence type="ECO:0000256" key="3">
    <source>
        <dbReference type="ARBA" id="ARBA00022723"/>
    </source>
</evidence>
<dbReference type="EMBL" id="SRYX01000077">
    <property type="protein sequence ID" value="TGY28106.1"/>
    <property type="molecule type" value="Genomic_DNA"/>
</dbReference>
<dbReference type="InterPro" id="IPR036206">
    <property type="entry name" value="ThiamineP_synth_sf"/>
</dbReference>
<dbReference type="InterPro" id="IPR022998">
    <property type="entry name" value="ThiamineP_synth_TenI"/>
</dbReference>
<feature type="binding site" evidence="9">
    <location>
        <position position="84"/>
    </location>
    <ligand>
        <name>Mg(2+)</name>
        <dbReference type="ChEBI" id="CHEBI:18420"/>
    </ligand>
</feature>
<comment type="pathway">
    <text evidence="1 9 11">Cofactor biosynthesis; thiamine diphosphate biosynthesis; thiamine phosphate from 4-amino-2-methyl-5-diphosphomethylpyrimidine and 4-methyl-5-(2-phosphoethyl)-thiazole: step 1/1.</text>
</comment>
<evidence type="ECO:0000256" key="8">
    <source>
        <dbReference type="ARBA" id="ARBA00047883"/>
    </source>
</evidence>
<keyword evidence="5 9" id="KW-0784">Thiamine biosynthesis</keyword>
<evidence type="ECO:0000259" key="12">
    <source>
        <dbReference type="Pfam" id="PF02581"/>
    </source>
</evidence>
<feature type="binding site" evidence="9">
    <location>
        <begin position="32"/>
        <end position="36"/>
    </location>
    <ligand>
        <name>4-amino-2-methyl-5-(diphosphooxymethyl)pyrimidine</name>
        <dbReference type="ChEBI" id="CHEBI:57841"/>
    </ligand>
</feature>
<dbReference type="GO" id="GO:0009229">
    <property type="term" value="P:thiamine diphosphate biosynthetic process"/>
    <property type="evidence" value="ECO:0007669"/>
    <property type="project" value="UniProtKB-UniRule"/>
</dbReference>
<dbReference type="GO" id="GO:0005737">
    <property type="term" value="C:cytoplasm"/>
    <property type="evidence" value="ECO:0007669"/>
    <property type="project" value="TreeGrafter"/>
</dbReference>
<dbReference type="NCBIfam" id="TIGR00693">
    <property type="entry name" value="thiE"/>
    <property type="match status" value="1"/>
</dbReference>
<evidence type="ECO:0000313" key="14">
    <source>
        <dbReference type="EMBL" id="TGY28106.1"/>
    </source>
</evidence>
<reference evidence="14 16" key="3">
    <citation type="submission" date="2019-04" db="EMBL/GenBank/DDBJ databases">
        <title>Microbes associate with the intestines of laboratory mice.</title>
        <authorList>
            <person name="Navarre W."/>
            <person name="Wong E."/>
            <person name="Huang K."/>
            <person name="Tropini C."/>
            <person name="Ng K."/>
            <person name="Yu B."/>
        </authorList>
    </citation>
    <scope>NUCLEOTIDE SEQUENCE [LARGE SCALE GENOMIC DNA]</scope>
    <source>
        <strain evidence="14 16">NM63_1-25</strain>
    </source>
</reference>
<comment type="caution">
    <text evidence="9">Lacks conserved residue(s) required for the propagation of feature annotation.</text>
</comment>
<comment type="cofactor">
    <cofactor evidence="9">
        <name>Mg(2+)</name>
        <dbReference type="ChEBI" id="CHEBI:18420"/>
    </cofactor>
    <text evidence="9">Binds 1 Mg(2+) ion per subunit.</text>
</comment>
<dbReference type="Pfam" id="PF02581">
    <property type="entry name" value="TMP-TENI"/>
    <property type="match status" value="1"/>
</dbReference>
<dbReference type="HAMAP" id="MF_00097">
    <property type="entry name" value="TMP_synthase"/>
    <property type="match status" value="1"/>
</dbReference>
<evidence type="ECO:0000256" key="2">
    <source>
        <dbReference type="ARBA" id="ARBA00022679"/>
    </source>
</evidence>
<evidence type="ECO:0000256" key="9">
    <source>
        <dbReference type="HAMAP-Rule" id="MF_00097"/>
    </source>
</evidence>
<dbReference type="NCBIfam" id="NF000736">
    <property type="entry name" value="PRK00043.2-3"/>
    <property type="match status" value="1"/>
</dbReference>
<dbReference type="GeneID" id="82187370"/>
<dbReference type="GO" id="GO:0000287">
    <property type="term" value="F:magnesium ion binding"/>
    <property type="evidence" value="ECO:0007669"/>
    <property type="project" value="UniProtKB-UniRule"/>
</dbReference>
<proteinExistence type="inferred from homology"/>
<feature type="binding site" evidence="9">
    <location>
        <begin position="129"/>
        <end position="131"/>
    </location>
    <ligand>
        <name>2-[(2R,5Z)-2-carboxy-4-methylthiazol-5(2H)-ylidene]ethyl phosphate</name>
        <dbReference type="ChEBI" id="CHEBI:62899"/>
    </ligand>
</feature>
<keyword evidence="4 9" id="KW-0460">Magnesium</keyword>
<evidence type="ECO:0000256" key="10">
    <source>
        <dbReference type="RuleBase" id="RU003826"/>
    </source>
</evidence>
<reference evidence="15" key="1">
    <citation type="submission" date="2016-04" db="EMBL/GenBank/DDBJ databases">
        <title>Complete Genome Sequences of Twelve Strains of a Stable Defined Moderately Diverse Mouse Microbiota 2 (sDMDMm2).</title>
        <authorList>
            <person name="Uchimura Y."/>
            <person name="Wyss M."/>
            <person name="Brugiroux S."/>
            <person name="Limenitakis J.P."/>
            <person name="Stecher B."/>
            <person name="McCoy K.D."/>
            <person name="Macpherson A.J."/>
        </authorList>
    </citation>
    <scope>NUCLEOTIDE SEQUENCE [LARGE SCALE GENOMIC DNA]</scope>
    <source>
        <strain evidence="15">I48</strain>
    </source>
</reference>
<evidence type="ECO:0000256" key="4">
    <source>
        <dbReference type="ARBA" id="ARBA00022842"/>
    </source>
</evidence>
<dbReference type="InterPro" id="IPR013785">
    <property type="entry name" value="Aldolase_TIM"/>
</dbReference>
<sequence length="221" mass="24463">MISLQFITHQTEQYSYLESARMALEGGCKWIQLRMKDAPLEEVEAVALQLKPLCKEHEAILILDDHVELAKKLEVDGVHLGKKDMPINQARQILGEAFIIGGTANTFEDVVQHYRAGADYLGIGPFRFTTTKKNLSPVLGLEGYSSILSQMKEANIEIPVVAIGGITFEDIPAILHTGVNGIALSGTILGADNPVEETRRIIDSPQRTRRTQSFSFFPKTE</sequence>
<dbReference type="PANTHER" id="PTHR20857">
    <property type="entry name" value="THIAMINE-PHOSPHATE PYROPHOSPHORYLASE"/>
    <property type="match status" value="1"/>
</dbReference>
<comment type="catalytic activity">
    <reaction evidence="8 9 10">
        <text>2-[(2R,5Z)-2-carboxy-4-methylthiazol-5(2H)-ylidene]ethyl phosphate + 4-amino-2-methyl-5-(diphosphooxymethyl)pyrimidine + 2 H(+) = thiamine phosphate + CO2 + diphosphate</text>
        <dbReference type="Rhea" id="RHEA:47844"/>
        <dbReference type="ChEBI" id="CHEBI:15378"/>
        <dbReference type="ChEBI" id="CHEBI:16526"/>
        <dbReference type="ChEBI" id="CHEBI:33019"/>
        <dbReference type="ChEBI" id="CHEBI:37575"/>
        <dbReference type="ChEBI" id="CHEBI:57841"/>
        <dbReference type="ChEBI" id="CHEBI:62899"/>
        <dbReference type="EC" id="2.5.1.3"/>
    </reaction>
</comment>
<dbReference type="SUPFAM" id="SSF51391">
    <property type="entry name" value="Thiamin phosphate synthase"/>
    <property type="match status" value="1"/>
</dbReference>
<feature type="domain" description="Thiamine phosphate synthase/TenI" evidence="12">
    <location>
        <begin position="5"/>
        <end position="187"/>
    </location>
</feature>
<dbReference type="RefSeq" id="WP_065538742.1">
    <property type="nucleotide sequence ID" value="NZ_CAPDLJ010000037.1"/>
</dbReference>
<dbReference type="OrthoDB" id="9812206at2"/>
<protein>
    <recommendedName>
        <fullName evidence="9">Thiamine-phosphate synthase</fullName>
        <shortName evidence="9">TP synthase</shortName>
        <shortName evidence="9">TPS</shortName>
        <ecNumber evidence="9">2.5.1.3</ecNumber>
    </recommendedName>
    <alternativeName>
        <fullName evidence="9">Thiamine-phosphate pyrophosphorylase</fullName>
        <shortName evidence="9">TMP pyrophosphorylase</shortName>
        <shortName evidence="9">TMP-PPase</shortName>
    </alternativeName>
</protein>
<accession>A0A1C7H1U1</accession>
<reference evidence="13" key="2">
    <citation type="submission" date="2017-04" db="EMBL/GenBank/DDBJ databases">
        <title>Complete Genome Sequences of Twelve Strains of a Stable Defined Moderately Diverse Mouse Microbiota 2 (sDMDMm2).</title>
        <authorList>
            <person name="Uchimura Y."/>
            <person name="Wyss M."/>
            <person name="Brugiroux S."/>
            <person name="Limenitakis J.P."/>
            <person name="Stecher B."/>
            <person name="McCoy K.D."/>
            <person name="Macpherson A.J."/>
        </authorList>
    </citation>
    <scope>NUCLEOTIDE SEQUENCE</scope>
    <source>
        <strain evidence="13">I48</strain>
    </source>
</reference>
<evidence type="ECO:0000256" key="7">
    <source>
        <dbReference type="ARBA" id="ARBA00047851"/>
    </source>
</evidence>
<dbReference type="STRING" id="1796613.A4V03_09490"/>
<evidence type="ECO:0000313" key="16">
    <source>
        <dbReference type="Proteomes" id="UP000309566"/>
    </source>
</evidence>
<evidence type="ECO:0000313" key="13">
    <source>
        <dbReference type="EMBL" id="ANU57772.1"/>
    </source>
</evidence>
<dbReference type="Proteomes" id="UP000092631">
    <property type="component" value="Chromosome"/>
</dbReference>